<evidence type="ECO:0000256" key="2">
    <source>
        <dbReference type="ARBA" id="ARBA00022884"/>
    </source>
</evidence>
<dbReference type="PANTHER" id="PTHR17408">
    <property type="entry name" value="HISTONE RNA HAIRPIN-BINDING PROTEIN"/>
    <property type="match status" value="1"/>
</dbReference>
<dbReference type="InterPro" id="IPR038294">
    <property type="entry name" value="SLBP_RNA_bind_sf"/>
</dbReference>
<dbReference type="Gene3D" id="1.10.8.1120">
    <property type="entry name" value="Histone RNA hairpin-binding protein RNA-binding domain"/>
    <property type="match status" value="1"/>
</dbReference>
<organism evidence="5 6">
    <name type="scientific">Taxus chinensis</name>
    <name type="common">Chinese yew</name>
    <name type="synonym">Taxus wallichiana var. chinensis</name>
    <dbReference type="NCBI Taxonomy" id="29808"/>
    <lineage>
        <taxon>Eukaryota</taxon>
        <taxon>Viridiplantae</taxon>
        <taxon>Streptophyta</taxon>
        <taxon>Embryophyta</taxon>
        <taxon>Tracheophyta</taxon>
        <taxon>Spermatophyta</taxon>
        <taxon>Pinopsida</taxon>
        <taxon>Pinidae</taxon>
        <taxon>Conifers II</taxon>
        <taxon>Cupressales</taxon>
        <taxon>Taxaceae</taxon>
        <taxon>Taxus</taxon>
    </lineage>
</organism>
<gene>
    <name evidence="5" type="ORF">KI387_020024</name>
</gene>
<comment type="caution">
    <text evidence="5">The sequence shown here is derived from an EMBL/GenBank/DDBJ whole genome shotgun (WGS) entry which is preliminary data.</text>
</comment>
<dbReference type="InterPro" id="IPR026502">
    <property type="entry name" value="SLBP1/SLBP2"/>
</dbReference>
<evidence type="ECO:0000313" key="5">
    <source>
        <dbReference type="EMBL" id="KAH9318255.1"/>
    </source>
</evidence>
<keyword evidence="6" id="KW-1185">Reference proteome</keyword>
<feature type="region of interest" description="Disordered" evidence="3">
    <location>
        <begin position="42"/>
        <end position="68"/>
    </location>
</feature>
<dbReference type="PANTHER" id="PTHR17408:SF0">
    <property type="entry name" value="HISTONE RNA HAIRPIN-BINDING PROTEIN"/>
    <property type="match status" value="1"/>
</dbReference>
<dbReference type="GO" id="GO:0051028">
    <property type="term" value="P:mRNA transport"/>
    <property type="evidence" value="ECO:0007669"/>
    <property type="project" value="TreeGrafter"/>
</dbReference>
<feature type="domain" description="Histone RNA hairpin-binding protein RNA-binding" evidence="4">
    <location>
        <begin position="107"/>
        <end position="136"/>
    </location>
</feature>
<dbReference type="GO" id="GO:0005737">
    <property type="term" value="C:cytoplasm"/>
    <property type="evidence" value="ECO:0007669"/>
    <property type="project" value="TreeGrafter"/>
</dbReference>
<dbReference type="EMBL" id="JAHRHJ020000004">
    <property type="protein sequence ID" value="KAH9318255.1"/>
    <property type="molecule type" value="Genomic_DNA"/>
</dbReference>
<feature type="non-terminal residue" evidence="5">
    <location>
        <position position="1"/>
    </location>
</feature>
<reference evidence="5 6" key="1">
    <citation type="journal article" date="2021" name="Nat. Plants">
        <title>The Taxus genome provides insights into paclitaxel biosynthesis.</title>
        <authorList>
            <person name="Xiong X."/>
            <person name="Gou J."/>
            <person name="Liao Q."/>
            <person name="Li Y."/>
            <person name="Zhou Q."/>
            <person name="Bi G."/>
            <person name="Li C."/>
            <person name="Du R."/>
            <person name="Wang X."/>
            <person name="Sun T."/>
            <person name="Guo L."/>
            <person name="Liang H."/>
            <person name="Lu P."/>
            <person name="Wu Y."/>
            <person name="Zhang Z."/>
            <person name="Ro D.K."/>
            <person name="Shang Y."/>
            <person name="Huang S."/>
            <person name="Yan J."/>
        </authorList>
    </citation>
    <scope>NUCLEOTIDE SEQUENCE [LARGE SCALE GENOMIC DNA]</scope>
    <source>
        <strain evidence="5">Ta-2019</strain>
    </source>
</reference>
<dbReference type="Proteomes" id="UP000824469">
    <property type="component" value="Unassembled WGS sequence"/>
</dbReference>
<evidence type="ECO:0000313" key="6">
    <source>
        <dbReference type="Proteomes" id="UP000824469"/>
    </source>
</evidence>
<evidence type="ECO:0000259" key="4">
    <source>
        <dbReference type="Pfam" id="PF15247"/>
    </source>
</evidence>
<name>A0AA38GAT7_TAXCH</name>
<accession>A0AA38GAT7</accession>
<dbReference type="AlphaFoldDB" id="A0AA38GAT7"/>
<proteinExistence type="inferred from homology"/>
<keyword evidence="2" id="KW-0694">RNA-binding</keyword>
<protein>
    <recommendedName>
        <fullName evidence="4">Histone RNA hairpin-binding protein RNA-binding domain-containing protein</fullName>
    </recommendedName>
</protein>
<dbReference type="InterPro" id="IPR029344">
    <property type="entry name" value="SLBP_RNA_bind"/>
</dbReference>
<dbReference type="GO" id="GO:0006398">
    <property type="term" value="P:mRNA 3'-end processing by stem-loop binding and cleavage"/>
    <property type="evidence" value="ECO:0007669"/>
    <property type="project" value="TreeGrafter"/>
</dbReference>
<feature type="compositionally biased region" description="Basic and acidic residues" evidence="3">
    <location>
        <begin position="42"/>
        <end position="63"/>
    </location>
</feature>
<dbReference type="Pfam" id="PF15247">
    <property type="entry name" value="SLBP_RNA_bind"/>
    <property type="match status" value="1"/>
</dbReference>
<comment type="similarity">
    <text evidence="1">Belongs to the SLBP family.</text>
</comment>
<dbReference type="GO" id="GO:0071207">
    <property type="term" value="F:histone pre-mRNA stem-loop binding"/>
    <property type="evidence" value="ECO:0007669"/>
    <property type="project" value="TreeGrafter"/>
</dbReference>
<dbReference type="GO" id="GO:0003729">
    <property type="term" value="F:mRNA binding"/>
    <property type="evidence" value="ECO:0007669"/>
    <property type="project" value="InterPro"/>
</dbReference>
<sequence>MSLAATNTMKDDSNLSSAATNARYYLIKREALLELNHSDTDVPNKKWRADGVPKTQDLKHKSDNTQTSNRYLENDALNGITKKVVDVSYKYKLPKAIRATERGLDETDAHRLSQRQKQIDYGRNTLGYEHYVKLVP</sequence>
<evidence type="ECO:0000256" key="3">
    <source>
        <dbReference type="SAM" id="MobiDB-lite"/>
    </source>
</evidence>
<dbReference type="GO" id="GO:0071204">
    <property type="term" value="C:histone pre-mRNA 3'end processing complex"/>
    <property type="evidence" value="ECO:0007669"/>
    <property type="project" value="TreeGrafter"/>
</dbReference>
<evidence type="ECO:0000256" key="1">
    <source>
        <dbReference type="ARBA" id="ARBA00006151"/>
    </source>
</evidence>